<dbReference type="InterPro" id="IPR050428">
    <property type="entry name" value="TCS_sensor_his_kinase"/>
</dbReference>
<dbReference type="PANTHER" id="PTHR45436">
    <property type="entry name" value="SENSOR HISTIDINE KINASE YKOH"/>
    <property type="match status" value="1"/>
</dbReference>
<feature type="transmembrane region" description="Helical" evidence="11">
    <location>
        <begin position="85"/>
        <end position="107"/>
    </location>
</feature>
<dbReference type="SUPFAM" id="SSF47384">
    <property type="entry name" value="Homodimeric domain of signal transducing histidine kinase"/>
    <property type="match status" value="1"/>
</dbReference>
<keyword evidence="14" id="KW-0067">ATP-binding</keyword>
<proteinExistence type="predicted"/>
<dbReference type="InterPro" id="IPR003594">
    <property type="entry name" value="HATPase_dom"/>
</dbReference>
<evidence type="ECO:0000256" key="5">
    <source>
        <dbReference type="ARBA" id="ARBA00022679"/>
    </source>
</evidence>
<dbReference type="GO" id="GO:0000155">
    <property type="term" value="F:phosphorelay sensor kinase activity"/>
    <property type="evidence" value="ECO:0007669"/>
    <property type="project" value="InterPro"/>
</dbReference>
<evidence type="ECO:0000256" key="2">
    <source>
        <dbReference type="ARBA" id="ARBA00004370"/>
    </source>
</evidence>
<dbReference type="InterPro" id="IPR003660">
    <property type="entry name" value="HAMP_dom"/>
</dbReference>
<evidence type="ECO:0000313" key="15">
    <source>
        <dbReference type="Proteomes" id="UP000830925"/>
    </source>
</evidence>
<keyword evidence="6 11" id="KW-0812">Transmembrane</keyword>
<dbReference type="AlphaFoldDB" id="A0AAE9KNG2"/>
<dbReference type="SMART" id="SM00387">
    <property type="entry name" value="HATPase_c"/>
    <property type="match status" value="1"/>
</dbReference>
<dbReference type="InterPro" id="IPR003661">
    <property type="entry name" value="HisK_dim/P_dom"/>
</dbReference>
<dbReference type="InterPro" id="IPR004358">
    <property type="entry name" value="Sig_transdc_His_kin-like_C"/>
</dbReference>
<keyword evidence="14" id="KW-0547">Nucleotide-binding</keyword>
<dbReference type="PANTHER" id="PTHR45436:SF5">
    <property type="entry name" value="SENSOR HISTIDINE KINASE TRCS"/>
    <property type="match status" value="1"/>
</dbReference>
<dbReference type="PRINTS" id="PR00344">
    <property type="entry name" value="BCTRLSENSOR"/>
</dbReference>
<dbReference type="Pfam" id="PF02518">
    <property type="entry name" value="HATPase_c"/>
    <property type="match status" value="1"/>
</dbReference>
<evidence type="ECO:0000256" key="9">
    <source>
        <dbReference type="ARBA" id="ARBA00023012"/>
    </source>
</evidence>
<evidence type="ECO:0000256" key="6">
    <source>
        <dbReference type="ARBA" id="ARBA00022692"/>
    </source>
</evidence>
<dbReference type="PROSITE" id="PS50109">
    <property type="entry name" value="HIS_KIN"/>
    <property type="match status" value="1"/>
</dbReference>
<comment type="subcellular location">
    <subcellularLocation>
        <location evidence="2">Membrane</location>
    </subcellularLocation>
</comment>
<evidence type="ECO:0000259" key="12">
    <source>
        <dbReference type="PROSITE" id="PS50109"/>
    </source>
</evidence>
<keyword evidence="4" id="KW-0597">Phosphoprotein</keyword>
<keyword evidence="7" id="KW-0418">Kinase</keyword>
<feature type="domain" description="Histidine kinase" evidence="12">
    <location>
        <begin position="169"/>
        <end position="381"/>
    </location>
</feature>
<comment type="catalytic activity">
    <reaction evidence="1">
        <text>ATP + protein L-histidine = ADP + protein N-phospho-L-histidine.</text>
        <dbReference type="EC" id="2.7.13.3"/>
    </reaction>
</comment>
<dbReference type="CDD" id="cd00075">
    <property type="entry name" value="HATPase"/>
    <property type="match status" value="1"/>
</dbReference>
<dbReference type="RefSeq" id="WP_247966220.1">
    <property type="nucleotide sequence ID" value="NZ_CP095873.1"/>
</dbReference>
<evidence type="ECO:0000256" key="3">
    <source>
        <dbReference type="ARBA" id="ARBA00012438"/>
    </source>
</evidence>
<keyword evidence="8 11" id="KW-1133">Transmembrane helix</keyword>
<dbReference type="GO" id="GO:0005524">
    <property type="term" value="F:ATP binding"/>
    <property type="evidence" value="ECO:0007669"/>
    <property type="project" value="UniProtKB-KW"/>
</dbReference>
<dbReference type="InterPro" id="IPR005467">
    <property type="entry name" value="His_kinase_dom"/>
</dbReference>
<evidence type="ECO:0000256" key="4">
    <source>
        <dbReference type="ARBA" id="ARBA00022553"/>
    </source>
</evidence>
<dbReference type="SMART" id="SM00304">
    <property type="entry name" value="HAMP"/>
    <property type="match status" value="1"/>
</dbReference>
<dbReference type="SUPFAM" id="SSF55874">
    <property type="entry name" value="ATPase domain of HSP90 chaperone/DNA topoisomerase II/histidine kinase"/>
    <property type="match status" value="1"/>
</dbReference>
<evidence type="ECO:0000259" key="13">
    <source>
        <dbReference type="PROSITE" id="PS50885"/>
    </source>
</evidence>
<dbReference type="SMART" id="SM00388">
    <property type="entry name" value="HisKA"/>
    <property type="match status" value="1"/>
</dbReference>
<evidence type="ECO:0000256" key="11">
    <source>
        <dbReference type="SAM" id="Phobius"/>
    </source>
</evidence>
<dbReference type="Gene3D" id="3.30.565.10">
    <property type="entry name" value="Histidine kinase-like ATPase, C-terminal domain"/>
    <property type="match status" value="1"/>
</dbReference>
<dbReference type="CDD" id="cd00082">
    <property type="entry name" value="HisKA"/>
    <property type="match status" value="1"/>
</dbReference>
<keyword evidence="10 11" id="KW-0472">Membrane</keyword>
<feature type="transmembrane region" description="Helical" evidence="11">
    <location>
        <begin position="12"/>
        <end position="35"/>
    </location>
</feature>
<evidence type="ECO:0000256" key="8">
    <source>
        <dbReference type="ARBA" id="ARBA00022989"/>
    </source>
</evidence>
<dbReference type="InterPro" id="IPR036097">
    <property type="entry name" value="HisK_dim/P_sf"/>
</dbReference>
<dbReference type="Pfam" id="PF00672">
    <property type="entry name" value="HAMP"/>
    <property type="match status" value="1"/>
</dbReference>
<protein>
    <recommendedName>
        <fullName evidence="3">histidine kinase</fullName>
        <ecNumber evidence="3">2.7.13.3</ecNumber>
    </recommendedName>
</protein>
<dbReference type="Proteomes" id="UP000830925">
    <property type="component" value="Chromosome"/>
</dbReference>
<dbReference type="CDD" id="cd06225">
    <property type="entry name" value="HAMP"/>
    <property type="match status" value="1"/>
</dbReference>
<dbReference type="Gene3D" id="6.10.340.10">
    <property type="match status" value="1"/>
</dbReference>
<evidence type="ECO:0000256" key="10">
    <source>
        <dbReference type="ARBA" id="ARBA00023136"/>
    </source>
</evidence>
<evidence type="ECO:0000256" key="7">
    <source>
        <dbReference type="ARBA" id="ARBA00022777"/>
    </source>
</evidence>
<evidence type="ECO:0000313" key="14">
    <source>
        <dbReference type="EMBL" id="UPL21468.1"/>
    </source>
</evidence>
<evidence type="ECO:0000256" key="1">
    <source>
        <dbReference type="ARBA" id="ARBA00000085"/>
    </source>
</evidence>
<dbReference type="InterPro" id="IPR036890">
    <property type="entry name" value="HATPase_C_sf"/>
</dbReference>
<accession>A0AAE9KNG2</accession>
<dbReference type="GO" id="GO:0005886">
    <property type="term" value="C:plasma membrane"/>
    <property type="evidence" value="ECO:0007669"/>
    <property type="project" value="TreeGrafter"/>
</dbReference>
<organism evidence="14 15">
    <name type="scientific">Alcaligenes faecalis</name>
    <dbReference type="NCBI Taxonomy" id="511"/>
    <lineage>
        <taxon>Bacteria</taxon>
        <taxon>Pseudomonadati</taxon>
        <taxon>Pseudomonadota</taxon>
        <taxon>Betaproteobacteria</taxon>
        <taxon>Burkholderiales</taxon>
        <taxon>Alcaligenaceae</taxon>
        <taxon>Alcaligenes</taxon>
    </lineage>
</organism>
<keyword evidence="9" id="KW-0902">Two-component regulatory system</keyword>
<gene>
    <name evidence="14" type="ORF">MXF72_19135</name>
</gene>
<dbReference type="Gene3D" id="1.10.287.130">
    <property type="match status" value="1"/>
</dbReference>
<dbReference type="SUPFAM" id="SSF158472">
    <property type="entry name" value="HAMP domain-like"/>
    <property type="match status" value="1"/>
</dbReference>
<dbReference type="EC" id="2.7.13.3" evidence="3"/>
<dbReference type="PROSITE" id="PS50885">
    <property type="entry name" value="HAMP"/>
    <property type="match status" value="1"/>
</dbReference>
<reference evidence="14" key="1">
    <citation type="submission" date="2022-04" db="EMBL/GenBank/DDBJ databases">
        <title>Genomic mining of Alcaligenes faecalis D334 producing ectoin and derivatives.</title>
        <authorList>
            <person name="Doan V.T."/>
            <person name="Quach N.T."/>
            <person name="Vu T.-H.-N."/>
            <person name="Phi Q.-T."/>
        </authorList>
    </citation>
    <scope>NUCLEOTIDE SEQUENCE</scope>
    <source>
        <strain evidence="14">D334</strain>
    </source>
</reference>
<feature type="domain" description="HAMP" evidence="13">
    <location>
        <begin position="108"/>
        <end position="161"/>
    </location>
</feature>
<dbReference type="EMBL" id="CP095873">
    <property type="protein sequence ID" value="UPL21468.1"/>
    <property type="molecule type" value="Genomic_DNA"/>
</dbReference>
<dbReference type="Pfam" id="PF00512">
    <property type="entry name" value="HisKA"/>
    <property type="match status" value="1"/>
</dbReference>
<keyword evidence="5" id="KW-0808">Transferase</keyword>
<name>A0AAE9KNG2_ALCFA</name>
<sequence>MARILDRIWVRFGLAVAIAIVVTLSVLAITQLLFWKYEEDRFYRSLPTDIRLEYDQLVVQGLEEGPRAMQIYGEYWQGDPWTREYLTLLFTLMIGLPFGLVSGFWVSRRVMQPLESMAEAANRVAVGDFTVRAHEGQARGEMAEMVRDFNHMIDSLEALDRERRMTVASLSHELRTPLAVLSARLHAIVDGVIPGTEQEMHGLLQQSLHLGRLVSDLHTISLASAGRLSLYCEQLDLVPLVAEELDRFDARLQEKGFELEADLPPVPACVLVDPDRLRQIIGNLLENCLRYAAQGRWVGISLELSEGHATLSINDAGPGLPESMRDRPFERFAQEPGSKRHASGLGLSIVQALVEQQGGSVIVGTSKRGGASVQMRFPLVNRSTAN</sequence>